<dbReference type="PANTHER" id="PTHR21015:SF22">
    <property type="entry name" value="GLYCOSYLTRANSFERASE"/>
    <property type="match status" value="1"/>
</dbReference>
<evidence type="ECO:0000256" key="1">
    <source>
        <dbReference type="ARBA" id="ARBA00006962"/>
    </source>
</evidence>
<sequence length="343" mass="36707">MIPTVAVAYYPEGAGHATRMLAVAAALEARGAQVTLAGGGPGARFVEHNDYDQFEPASVDFIGDYQGGSLLDVVVHSLPNSARRVAQYVGWLRREAPDALITDDMFAAMACEFVDIPLYICSHNASSYYDAVIEQGFTWLLHRHQIHAAEAFLYPSIWPPDRGDPPGITHVPPIALDLSSDGRVRSPTGKPTRVLADGSAAVPDDSDTPESSEVLVVPSAYSTGFDELAERLRDAGHDVTLVGGPDWECVPALLPYLQAADKVVCSGYSTVMEAAVAGTPCVVYPFTDEQHGVSRVIERTGLDGFQIEHSIRHVVRAVGQPLDPPEYENGAGRTAAAVLDGIE</sequence>
<name>M0M1K3_9EURY</name>
<dbReference type="PANTHER" id="PTHR21015">
    <property type="entry name" value="UDP-N-ACETYLGLUCOSAMINE--N-ACETYLMURAMYL-(PENTAPEPTIDE) PYROPHOSPHORYL-UNDECAPRENOL N-ACETYLGLUCOSAMINE TRANSFERASE 1"/>
    <property type="match status" value="1"/>
</dbReference>
<dbReference type="eggNOG" id="arCOG01393">
    <property type="taxonomic scope" value="Archaea"/>
</dbReference>
<protein>
    <submittedName>
        <fullName evidence="3">Uncharacterized protein</fullName>
    </submittedName>
</protein>
<dbReference type="EMBL" id="AOMB01000017">
    <property type="protein sequence ID" value="EMA39546.1"/>
    <property type="molecule type" value="Genomic_DNA"/>
</dbReference>
<feature type="region of interest" description="Disordered" evidence="2">
    <location>
        <begin position="180"/>
        <end position="211"/>
    </location>
</feature>
<evidence type="ECO:0000313" key="4">
    <source>
        <dbReference type="Proteomes" id="UP000011566"/>
    </source>
</evidence>
<dbReference type="RefSeq" id="WP_007691955.1">
    <property type="nucleotide sequence ID" value="NZ_AJRK01000012.1"/>
</dbReference>
<organism evidence="3 4">
    <name type="scientific">Halococcus hamelinensis 100A6</name>
    <dbReference type="NCBI Taxonomy" id="1132509"/>
    <lineage>
        <taxon>Archaea</taxon>
        <taxon>Methanobacteriati</taxon>
        <taxon>Methanobacteriota</taxon>
        <taxon>Stenosarchaea group</taxon>
        <taxon>Halobacteria</taxon>
        <taxon>Halobacteriales</taxon>
        <taxon>Halococcaceae</taxon>
        <taxon>Halococcus</taxon>
    </lineage>
</organism>
<dbReference type="AlphaFoldDB" id="M0M1K3"/>
<comment type="similarity">
    <text evidence="1">Belongs to the glycosyltransferase 28 family.</text>
</comment>
<keyword evidence="4" id="KW-1185">Reference proteome</keyword>
<dbReference type="SUPFAM" id="SSF53756">
    <property type="entry name" value="UDP-Glycosyltransferase/glycogen phosphorylase"/>
    <property type="match status" value="1"/>
</dbReference>
<proteinExistence type="inferred from homology"/>
<gene>
    <name evidence="3" type="ORF">C447_06196</name>
</gene>
<dbReference type="GO" id="GO:0016757">
    <property type="term" value="F:glycosyltransferase activity"/>
    <property type="evidence" value="ECO:0007669"/>
    <property type="project" value="TreeGrafter"/>
</dbReference>
<reference evidence="3 4" key="1">
    <citation type="journal article" date="2014" name="PLoS Genet.">
        <title>Phylogenetically driven sequencing of extremely halophilic archaea reveals strategies for static and dynamic osmo-response.</title>
        <authorList>
            <person name="Becker E.A."/>
            <person name="Seitzer P.M."/>
            <person name="Tritt A."/>
            <person name="Larsen D."/>
            <person name="Krusor M."/>
            <person name="Yao A.I."/>
            <person name="Wu D."/>
            <person name="Madern D."/>
            <person name="Eisen J.A."/>
            <person name="Darling A.E."/>
            <person name="Facciotti M.T."/>
        </authorList>
    </citation>
    <scope>NUCLEOTIDE SEQUENCE [LARGE SCALE GENOMIC DNA]</scope>
    <source>
        <strain evidence="3 4">100A6</strain>
    </source>
</reference>
<evidence type="ECO:0000313" key="3">
    <source>
        <dbReference type="EMBL" id="EMA39546.1"/>
    </source>
</evidence>
<accession>M0M1K3</accession>
<dbReference type="OrthoDB" id="46222at2157"/>
<dbReference type="PATRIC" id="fig|1132509.6.peg.1414"/>
<evidence type="ECO:0000256" key="2">
    <source>
        <dbReference type="SAM" id="MobiDB-lite"/>
    </source>
</evidence>
<dbReference type="Gene3D" id="3.40.50.2000">
    <property type="entry name" value="Glycogen Phosphorylase B"/>
    <property type="match status" value="2"/>
</dbReference>
<comment type="caution">
    <text evidence="3">The sequence shown here is derived from an EMBL/GenBank/DDBJ whole genome shotgun (WGS) entry which is preliminary data.</text>
</comment>
<dbReference type="Proteomes" id="UP000011566">
    <property type="component" value="Unassembled WGS sequence"/>
</dbReference>